<name>A0ABD1YBR6_9MARC</name>
<dbReference type="SUPFAM" id="SSF56784">
    <property type="entry name" value="HAD-like"/>
    <property type="match status" value="1"/>
</dbReference>
<reference evidence="3 4" key="1">
    <citation type="submission" date="2024-09" db="EMBL/GenBank/DDBJ databases">
        <title>Chromosome-scale assembly of Riccia fluitans.</title>
        <authorList>
            <person name="Paukszto L."/>
            <person name="Sawicki J."/>
            <person name="Karawczyk K."/>
            <person name="Piernik-Szablinska J."/>
            <person name="Szczecinska M."/>
            <person name="Mazdziarz M."/>
        </authorList>
    </citation>
    <scope>NUCLEOTIDE SEQUENCE [LARGE SCALE GENOMIC DNA]</scope>
    <source>
        <strain evidence="3">Rf_01</strain>
        <tissue evidence="3">Aerial parts of the thallus</tissue>
    </source>
</reference>
<feature type="region of interest" description="Disordered" evidence="1">
    <location>
        <begin position="350"/>
        <end position="450"/>
    </location>
</feature>
<feature type="compositionally biased region" description="Basic and acidic residues" evidence="1">
    <location>
        <begin position="417"/>
        <end position="430"/>
    </location>
</feature>
<gene>
    <name evidence="3" type="ORF">R1flu_003202</name>
</gene>
<dbReference type="Gene3D" id="3.40.50.1000">
    <property type="entry name" value="HAD superfamily/HAD-like"/>
    <property type="match status" value="1"/>
</dbReference>
<dbReference type="Proteomes" id="UP001605036">
    <property type="component" value="Unassembled WGS sequence"/>
</dbReference>
<dbReference type="InterPro" id="IPR023214">
    <property type="entry name" value="HAD_sf"/>
</dbReference>
<evidence type="ECO:0000256" key="1">
    <source>
        <dbReference type="SAM" id="MobiDB-lite"/>
    </source>
</evidence>
<feature type="compositionally biased region" description="Basic and acidic residues" evidence="1">
    <location>
        <begin position="543"/>
        <end position="567"/>
    </location>
</feature>
<dbReference type="InterPro" id="IPR036412">
    <property type="entry name" value="HAD-like_sf"/>
</dbReference>
<feature type="compositionally biased region" description="Basic and acidic residues" evidence="1">
    <location>
        <begin position="693"/>
        <end position="703"/>
    </location>
</feature>
<dbReference type="PROSITE" id="PS50969">
    <property type="entry name" value="FCP1"/>
    <property type="match status" value="1"/>
</dbReference>
<dbReference type="EMBL" id="JBHFFA010000006">
    <property type="protein sequence ID" value="KAL2622997.1"/>
    <property type="molecule type" value="Genomic_DNA"/>
</dbReference>
<evidence type="ECO:0000313" key="4">
    <source>
        <dbReference type="Proteomes" id="UP001605036"/>
    </source>
</evidence>
<feature type="compositionally biased region" description="Basic and acidic residues" evidence="1">
    <location>
        <begin position="395"/>
        <end position="404"/>
    </location>
</feature>
<feature type="compositionally biased region" description="Basic and acidic residues" evidence="1">
    <location>
        <begin position="594"/>
        <end position="603"/>
    </location>
</feature>
<feature type="domain" description="FCP1 homology" evidence="2">
    <location>
        <begin position="47"/>
        <end position="228"/>
    </location>
</feature>
<feature type="region of interest" description="Disordered" evidence="1">
    <location>
        <begin position="531"/>
        <end position="603"/>
    </location>
</feature>
<organism evidence="3 4">
    <name type="scientific">Riccia fluitans</name>
    <dbReference type="NCBI Taxonomy" id="41844"/>
    <lineage>
        <taxon>Eukaryota</taxon>
        <taxon>Viridiplantae</taxon>
        <taxon>Streptophyta</taxon>
        <taxon>Embryophyta</taxon>
        <taxon>Marchantiophyta</taxon>
        <taxon>Marchantiopsida</taxon>
        <taxon>Marchantiidae</taxon>
        <taxon>Marchantiales</taxon>
        <taxon>Ricciaceae</taxon>
        <taxon>Riccia</taxon>
    </lineage>
</organism>
<protein>
    <recommendedName>
        <fullName evidence="2">FCP1 homology domain-containing protein</fullName>
    </recommendedName>
</protein>
<dbReference type="InterPro" id="IPR050365">
    <property type="entry name" value="TIM50"/>
</dbReference>
<sequence>MPPKFSTSPQRASRLEAWGFWLKMKMSCRLYKTFYAPTACAGIDKMVATSKKLLVLDVNGLLLDTYFQAEQLPERPHDAKVNRFYVYKRNGCEDFVQFCLENFTVGVWSSAREHNVHSLVEFMFKESMEKLAFIWHQEHCTDTKLKHPENKYKPVFLKELSKLWDKCDPALPWEKGDFGPSNTVLIDDSPYKALRNPPHTGIFPKSYKATDPEDSYLVEELRKYLEGLVHATDVQVYISQNAIGVPSLAHGDEHFEFFSSARVTAEIPVDDESLPAPSKQEEKVVTVTNTSSGDTLVALPDSDAFAASHRRRGKTKFGSTVEESLEYRAADHVQSTLDFAERLSRAVDASGDVARERNPSGDIDPAVAEGVQGKSVSRGASYERDTDRHHRRGDGHRDGGDARHSPRSRKHIPGTSADRHWSEAGRESHHVSKRRNINGNQWIDSQAQYPRDVYTADTAMPGRRSGNGERQERVRDWDPLVVDNRHQVPRGNYTGWSRPGHSPLPTIYRDSSSRGLGLSRAVNHLEDHIKIGWTGGSRSSPGRHTDHKGELGNKSVDRGRPRDRDSVYVKSLKHPHLPLRGGPRADEGFNSGRSVREHEVARRGWAREHADLDRSYARPSFSRDDGYRRGRSADVVHDWASEGGRGKPRHHGEVERGHRRQSHFSHDSRGEGGSGSGYSEYDAIRRSNNVPRLYDESSGDKSKRDRPRTWGGVAVFDSGRRELHMRRDDPIAAGISGRMSGTEVVANVQYQRQVFTSILNFDSGQPHTRRRVLMSQWCVETFLATRDSDKGLRKARSLQTGLEFTQSQSLDCCYTTPTKHPYLPDRSSEVWILVHLS</sequence>
<feature type="compositionally biased region" description="Polar residues" evidence="1">
    <location>
        <begin position="437"/>
        <end position="448"/>
    </location>
</feature>
<dbReference type="PANTHER" id="PTHR12210">
    <property type="entry name" value="DULLARD PROTEIN PHOSPHATASE"/>
    <property type="match status" value="1"/>
</dbReference>
<evidence type="ECO:0000259" key="2">
    <source>
        <dbReference type="PROSITE" id="PS50969"/>
    </source>
</evidence>
<evidence type="ECO:0000313" key="3">
    <source>
        <dbReference type="EMBL" id="KAL2622997.1"/>
    </source>
</evidence>
<dbReference type="SMART" id="SM00577">
    <property type="entry name" value="CPDc"/>
    <property type="match status" value="1"/>
</dbReference>
<dbReference type="AlphaFoldDB" id="A0ABD1YBR6"/>
<comment type="caution">
    <text evidence="3">The sequence shown here is derived from an EMBL/GenBank/DDBJ whole genome shotgun (WGS) entry which is preliminary data.</text>
</comment>
<dbReference type="InterPro" id="IPR004274">
    <property type="entry name" value="FCP1_dom"/>
</dbReference>
<dbReference type="Pfam" id="PF03031">
    <property type="entry name" value="NIF"/>
    <property type="match status" value="1"/>
</dbReference>
<keyword evidence="4" id="KW-1185">Reference proteome</keyword>
<accession>A0ABD1YBR6</accession>
<feature type="region of interest" description="Disordered" evidence="1">
    <location>
        <begin position="638"/>
        <end position="711"/>
    </location>
</feature>
<proteinExistence type="predicted"/>